<accession>A0A6A5UB75</accession>
<name>A0A6A5UB75_9PLEO</name>
<organism evidence="2 3">
    <name type="scientific">Byssothecium circinans</name>
    <dbReference type="NCBI Taxonomy" id="147558"/>
    <lineage>
        <taxon>Eukaryota</taxon>
        <taxon>Fungi</taxon>
        <taxon>Dikarya</taxon>
        <taxon>Ascomycota</taxon>
        <taxon>Pezizomycotina</taxon>
        <taxon>Dothideomycetes</taxon>
        <taxon>Pleosporomycetidae</taxon>
        <taxon>Pleosporales</taxon>
        <taxon>Massarineae</taxon>
        <taxon>Massarinaceae</taxon>
        <taxon>Byssothecium</taxon>
    </lineage>
</organism>
<dbReference type="AlphaFoldDB" id="A0A6A5UB75"/>
<keyword evidence="3" id="KW-1185">Reference proteome</keyword>
<sequence length="278" mass="30829">MGCVVLFWAQDQRRRESGTMAVPAWGPAATAMAATIQHRRYASRCNLGGCAGIRSVHGRHGRRRVSSRMTPGCSISCPRWLYRWLAGRADGVVGVAPEGWPVHRVCLPRLRPRPRPFRQAQGPPTPSKALPPPCSSPLLLLRHLFARGSSALHSYPYPALPLSPSSSLSFLLPHLCWSSLTNNLIAPQSFRARQSRRSRPISQQDEPARRRHQTRTVLPLLNFLYPLEPLLLSIRHTLPAVCLCACRCSPPRLPTRPSGPASTRTAPACTRTSRLRLC</sequence>
<evidence type="ECO:0000256" key="1">
    <source>
        <dbReference type="SAM" id="MobiDB-lite"/>
    </source>
</evidence>
<evidence type="ECO:0000313" key="2">
    <source>
        <dbReference type="EMBL" id="KAF1962165.1"/>
    </source>
</evidence>
<evidence type="ECO:0000313" key="3">
    <source>
        <dbReference type="Proteomes" id="UP000800035"/>
    </source>
</evidence>
<dbReference type="EMBL" id="ML976979">
    <property type="protein sequence ID" value="KAF1962165.1"/>
    <property type="molecule type" value="Genomic_DNA"/>
</dbReference>
<gene>
    <name evidence="2" type="ORF">CC80DRAFT_569873</name>
</gene>
<proteinExistence type="predicted"/>
<reference evidence="2" key="1">
    <citation type="journal article" date="2020" name="Stud. Mycol.">
        <title>101 Dothideomycetes genomes: a test case for predicting lifestyles and emergence of pathogens.</title>
        <authorList>
            <person name="Haridas S."/>
            <person name="Albert R."/>
            <person name="Binder M."/>
            <person name="Bloem J."/>
            <person name="Labutti K."/>
            <person name="Salamov A."/>
            <person name="Andreopoulos B."/>
            <person name="Baker S."/>
            <person name="Barry K."/>
            <person name="Bills G."/>
            <person name="Bluhm B."/>
            <person name="Cannon C."/>
            <person name="Castanera R."/>
            <person name="Culley D."/>
            <person name="Daum C."/>
            <person name="Ezra D."/>
            <person name="Gonzalez J."/>
            <person name="Henrissat B."/>
            <person name="Kuo A."/>
            <person name="Liang C."/>
            <person name="Lipzen A."/>
            <person name="Lutzoni F."/>
            <person name="Magnuson J."/>
            <person name="Mondo S."/>
            <person name="Nolan M."/>
            <person name="Ohm R."/>
            <person name="Pangilinan J."/>
            <person name="Park H.-J."/>
            <person name="Ramirez L."/>
            <person name="Alfaro M."/>
            <person name="Sun H."/>
            <person name="Tritt A."/>
            <person name="Yoshinaga Y."/>
            <person name="Zwiers L.-H."/>
            <person name="Turgeon B."/>
            <person name="Goodwin S."/>
            <person name="Spatafora J."/>
            <person name="Crous P."/>
            <person name="Grigoriev I."/>
        </authorList>
    </citation>
    <scope>NUCLEOTIDE SEQUENCE</scope>
    <source>
        <strain evidence="2">CBS 675.92</strain>
    </source>
</reference>
<dbReference type="Proteomes" id="UP000800035">
    <property type="component" value="Unassembled WGS sequence"/>
</dbReference>
<feature type="region of interest" description="Disordered" evidence="1">
    <location>
        <begin position="191"/>
        <end position="212"/>
    </location>
</feature>
<protein>
    <submittedName>
        <fullName evidence="2">Uncharacterized protein</fullName>
    </submittedName>
</protein>